<evidence type="ECO:0000313" key="2">
    <source>
        <dbReference type="EMBL" id="SFV88519.1"/>
    </source>
</evidence>
<accession>A0A1W1E3M1</accession>
<evidence type="ECO:0000313" key="1">
    <source>
        <dbReference type="EMBL" id="SFV85282.1"/>
    </source>
</evidence>
<name>A0A1W1E3M1_9ZZZZ</name>
<proteinExistence type="predicted"/>
<dbReference type="EMBL" id="FPHZ01000160">
    <property type="protein sequence ID" value="SFV88519.1"/>
    <property type="molecule type" value="Genomic_DNA"/>
</dbReference>
<organism evidence="2">
    <name type="scientific">hydrothermal vent metagenome</name>
    <dbReference type="NCBI Taxonomy" id="652676"/>
    <lineage>
        <taxon>unclassified sequences</taxon>
        <taxon>metagenomes</taxon>
        <taxon>ecological metagenomes</taxon>
    </lineage>
</organism>
<gene>
    <name evidence="1" type="ORF">MNB_SUP05-SYMBIONT-4-263</name>
    <name evidence="2" type="ORF">MNB_SUP05-SYMBIONT-5-329</name>
</gene>
<dbReference type="EMBL" id="FPHY01000019">
    <property type="protein sequence ID" value="SFV85282.1"/>
    <property type="molecule type" value="Genomic_DNA"/>
</dbReference>
<reference evidence="2" key="1">
    <citation type="submission" date="2016-10" db="EMBL/GenBank/DDBJ databases">
        <authorList>
            <person name="de Groot N.N."/>
        </authorList>
    </citation>
    <scope>NUCLEOTIDE SEQUENCE</scope>
</reference>
<protein>
    <submittedName>
        <fullName evidence="2">Uncharacterized protein</fullName>
    </submittedName>
</protein>
<sequence length="198" mass="23065">MNKIEFLIGRSGLDLQDDFYPDDLPEDWRFDYYAAIFKTLSLTVDTDEDLEQIFEDIQEDKEEEFTLVLTIEESQLTDATMLAKLLSTVAEYKDDFILFCEVKKAPSKEIMDILSTYKICLQSAKSLKLKLEEIQVSGQTLSFNKYPVLYSSQPWNEKQMRTYLESIADVNTKTILICKFAERETLDKIRIISELLGY</sequence>
<dbReference type="AlphaFoldDB" id="A0A1W1E3M1"/>